<dbReference type="PANTHER" id="PTHR46105">
    <property type="entry name" value="AGAP004733-PA"/>
    <property type="match status" value="1"/>
</dbReference>
<protein>
    <recommendedName>
        <fullName evidence="16">BTB and CNC homology 1, basic leucine zipper transcription factor 2b</fullName>
    </recommendedName>
</protein>
<sequence length="917" mass="100260">FEMKMTPTANNTTRNDKCSMNFPTLPHCEVTRGNSALACRMALHACRWHLFVCDPRAVRQSCGIADKHLEFIQMKMQVLYKQFSLSGCAISEFYTESIHFDSTTVSCSSCSVWIGVQGGGGSCRDICPEPVCLTAPPPLPPGSASGMSVAENPPGPMYVYESTVHCANILLCLNEQRKQGVLCDVAVVVEGREVRAHRAVLAACSGYFAALLHGPTEREPVICLPSRITMRGFAPLLQFAYTAKLLLSRENIQEVMRCADFLGVHNLEDSCFLFLQAQLSADGEEPPCSPCELEGERGPGCSLMDPLTRTRWNSVNLSNSFDGEGSLATNNPRHPDTPANQEVPCYPKYRKHERASVQHNSTASSHGSISSLVGSLQDTITDSDVQGLDVSLMKAELGDERLPLDPCEPEGDTIGDDRDRVDTEMEFGTQPLSSPPTEGPTRRTSPPCVRSQVRKSISRTQQPYPSTLQFSSALFPAQNRCVAQDDFRKECQALVGALAVTPPKQTHVFPTGTARKSLEGICKKEPELEVDRRSVIFSSQLSEQLPALSYPSEASLEPYGQEGLWRGSSPSLPHSQALLPTLGPPEPCLPSRRRPKRSCPVPIQVCPLSAHADTRARTSSSCSSYSYAEDGSVGSPSSLAQFDLSSSPASSMVAQHLDPGLTTRPKVKCEKLYDTNSSDESGSISEGDSESCQTKECKSEVKLPFPADLITELPRNDFQLMIKMHKLTSEQLEFIHDLRRRSKNRIAAQRCRKRKLDCIRNLECEIHKLVCEKQKLLTERNQLKACMGQLWENFSFLSQEVCREEEQQPDHTNSLFGPRPDSASCSPIHIDLTVSPSPRSSIDLTLPSPGSPPPSPSQAGVQALGKPPHPHQISPTGAEPDTTAPTMPAPGSLLQTSSPTVTVAFCQEMADKCTTDE</sequence>
<dbReference type="InterPro" id="IPR000210">
    <property type="entry name" value="BTB/POZ_dom"/>
</dbReference>
<dbReference type="EMBL" id="JAROKS010000018">
    <property type="protein sequence ID" value="KAK1793147.1"/>
    <property type="molecule type" value="Genomic_DNA"/>
</dbReference>
<dbReference type="Pfam" id="PF03131">
    <property type="entry name" value="bZIP_Maf"/>
    <property type="match status" value="1"/>
</dbReference>
<evidence type="ECO:0000256" key="11">
    <source>
        <dbReference type="SAM" id="MobiDB-lite"/>
    </source>
</evidence>
<dbReference type="SUPFAM" id="SSF54695">
    <property type="entry name" value="POZ domain"/>
    <property type="match status" value="1"/>
</dbReference>
<feature type="compositionally biased region" description="Polar residues" evidence="11">
    <location>
        <begin position="323"/>
        <end position="332"/>
    </location>
</feature>
<evidence type="ECO:0000256" key="1">
    <source>
        <dbReference type="ARBA" id="ARBA00004123"/>
    </source>
</evidence>
<dbReference type="PANTHER" id="PTHR46105:SF8">
    <property type="entry name" value="TRANSCRIPTION REGULATOR PROTEIN BACH2"/>
    <property type="match status" value="1"/>
</dbReference>
<dbReference type="SUPFAM" id="SSF47454">
    <property type="entry name" value="A DNA-binding domain in eukaryotic transcription factors"/>
    <property type="match status" value="1"/>
</dbReference>
<evidence type="ECO:0000256" key="10">
    <source>
        <dbReference type="ARBA" id="ARBA00023242"/>
    </source>
</evidence>
<evidence type="ECO:0000313" key="15">
    <source>
        <dbReference type="Proteomes" id="UP001239994"/>
    </source>
</evidence>
<comment type="similarity">
    <text evidence="2">Belongs to the bZIP family. CNC subfamily.</text>
</comment>
<feature type="region of interest" description="Disordered" evidence="11">
    <location>
        <begin position="400"/>
        <end position="419"/>
    </location>
</feature>
<dbReference type="Gene3D" id="1.10.880.10">
    <property type="entry name" value="Transcription factor, Skn-1-like, DNA-binding domain"/>
    <property type="match status" value="1"/>
</dbReference>
<feature type="region of interest" description="Disordered" evidence="11">
    <location>
        <begin position="561"/>
        <end position="598"/>
    </location>
</feature>
<dbReference type="GO" id="GO:0005634">
    <property type="term" value="C:nucleus"/>
    <property type="evidence" value="ECO:0007669"/>
    <property type="project" value="UniProtKB-SubCell"/>
</dbReference>
<dbReference type="PROSITE" id="PS50097">
    <property type="entry name" value="BTB"/>
    <property type="match status" value="1"/>
</dbReference>
<name>A0AAD8Z5V8_9TELE</name>
<accession>A0AAD8Z5V8</accession>
<keyword evidence="6" id="KW-0805">Transcription regulation</keyword>
<reference evidence="14" key="1">
    <citation type="submission" date="2023-03" db="EMBL/GenBank/DDBJ databases">
        <title>Electrophorus voltai genome.</title>
        <authorList>
            <person name="Bian C."/>
        </authorList>
    </citation>
    <scope>NUCLEOTIDE SEQUENCE</scope>
    <source>
        <strain evidence="14">CB-2022</strain>
        <tissue evidence="14">Muscle</tissue>
    </source>
</reference>
<evidence type="ECO:0000313" key="14">
    <source>
        <dbReference type="EMBL" id="KAK1793147.1"/>
    </source>
</evidence>
<dbReference type="InterPro" id="IPR046347">
    <property type="entry name" value="bZIP_sf"/>
</dbReference>
<feature type="domain" description="BZIP" evidence="13">
    <location>
        <begin position="739"/>
        <end position="784"/>
    </location>
</feature>
<dbReference type="Proteomes" id="UP001239994">
    <property type="component" value="Unassembled WGS sequence"/>
</dbReference>
<feature type="non-terminal residue" evidence="14">
    <location>
        <position position="1"/>
    </location>
</feature>
<evidence type="ECO:0000256" key="8">
    <source>
        <dbReference type="ARBA" id="ARBA00023159"/>
    </source>
</evidence>
<keyword evidence="8" id="KW-0010">Activator</keyword>
<keyword evidence="5" id="KW-0832">Ubl conjugation</keyword>
<dbReference type="SMART" id="SM00338">
    <property type="entry name" value="BRLZ"/>
    <property type="match status" value="1"/>
</dbReference>
<keyword evidence="3" id="KW-0678">Repressor</keyword>
<feature type="domain" description="BTB" evidence="12">
    <location>
        <begin position="183"/>
        <end position="249"/>
    </location>
</feature>
<dbReference type="PROSITE" id="PS00036">
    <property type="entry name" value="BZIP_BASIC"/>
    <property type="match status" value="1"/>
</dbReference>
<feature type="region of interest" description="Disordered" evidence="11">
    <location>
        <begin position="323"/>
        <end position="344"/>
    </location>
</feature>
<evidence type="ECO:0000256" key="5">
    <source>
        <dbReference type="ARBA" id="ARBA00022843"/>
    </source>
</evidence>
<dbReference type="SUPFAM" id="SSF57959">
    <property type="entry name" value="Leucine zipper domain"/>
    <property type="match status" value="1"/>
</dbReference>
<evidence type="ECO:0000259" key="12">
    <source>
        <dbReference type="PROSITE" id="PS50097"/>
    </source>
</evidence>
<dbReference type="InterPro" id="IPR004827">
    <property type="entry name" value="bZIP"/>
</dbReference>
<dbReference type="InterPro" id="IPR008917">
    <property type="entry name" value="TF_DNA-bd_sf"/>
</dbReference>
<keyword evidence="10" id="KW-0539">Nucleus</keyword>
<keyword evidence="15" id="KW-1185">Reference proteome</keyword>
<dbReference type="GO" id="GO:0000981">
    <property type="term" value="F:DNA-binding transcription factor activity, RNA polymerase II-specific"/>
    <property type="evidence" value="ECO:0007669"/>
    <property type="project" value="TreeGrafter"/>
</dbReference>
<dbReference type="FunFam" id="1.10.880.10:FF:000002">
    <property type="entry name" value="transcription regulator protein BACH2 isoform X1"/>
    <property type="match status" value="1"/>
</dbReference>
<evidence type="ECO:0000256" key="7">
    <source>
        <dbReference type="ARBA" id="ARBA00023125"/>
    </source>
</evidence>
<comment type="subcellular location">
    <subcellularLocation>
        <location evidence="1">Nucleus</location>
    </subcellularLocation>
</comment>
<dbReference type="CDD" id="cd14719">
    <property type="entry name" value="bZIP_BACH"/>
    <property type="match status" value="1"/>
</dbReference>
<evidence type="ECO:0008006" key="16">
    <source>
        <dbReference type="Google" id="ProtNLM"/>
    </source>
</evidence>
<dbReference type="SMART" id="SM00225">
    <property type="entry name" value="BTB"/>
    <property type="match status" value="1"/>
</dbReference>
<dbReference type="GO" id="GO:0000978">
    <property type="term" value="F:RNA polymerase II cis-regulatory region sequence-specific DNA binding"/>
    <property type="evidence" value="ECO:0007669"/>
    <property type="project" value="TreeGrafter"/>
</dbReference>
<gene>
    <name evidence="14" type="ORF">P4O66_011547</name>
</gene>
<evidence type="ECO:0000256" key="9">
    <source>
        <dbReference type="ARBA" id="ARBA00023163"/>
    </source>
</evidence>
<dbReference type="AlphaFoldDB" id="A0AAD8Z5V8"/>
<keyword evidence="9" id="KW-0804">Transcription</keyword>
<dbReference type="InterPro" id="IPR043321">
    <property type="entry name" value="bZIP_BACH"/>
</dbReference>
<comment type="caution">
    <text evidence="14">The sequence shown here is derived from an EMBL/GenBank/DDBJ whole genome shotgun (WGS) entry which is preliminary data.</text>
</comment>
<proteinExistence type="inferred from homology"/>
<dbReference type="Gene3D" id="3.30.710.10">
    <property type="entry name" value="Potassium Channel Kv1.1, Chain A"/>
    <property type="match status" value="1"/>
</dbReference>
<dbReference type="PROSITE" id="PS50217">
    <property type="entry name" value="BZIP"/>
    <property type="match status" value="1"/>
</dbReference>
<feature type="region of interest" description="Disordered" evidence="11">
    <location>
        <begin position="427"/>
        <end position="461"/>
    </location>
</feature>
<keyword evidence="4" id="KW-0597">Phosphoprotein</keyword>
<evidence type="ECO:0000256" key="3">
    <source>
        <dbReference type="ARBA" id="ARBA00022491"/>
    </source>
</evidence>
<evidence type="ECO:0000256" key="6">
    <source>
        <dbReference type="ARBA" id="ARBA00023015"/>
    </source>
</evidence>
<dbReference type="InterPro" id="IPR011333">
    <property type="entry name" value="SKP1/BTB/POZ_sf"/>
</dbReference>
<dbReference type="Pfam" id="PF00651">
    <property type="entry name" value="BTB"/>
    <property type="match status" value="1"/>
</dbReference>
<dbReference type="FunFam" id="3.30.710.10:FF:000033">
    <property type="entry name" value="transcription regulator protein BACH2 isoform X1"/>
    <property type="match status" value="1"/>
</dbReference>
<dbReference type="InterPro" id="IPR050457">
    <property type="entry name" value="ZnFinger_BTB_dom_contain"/>
</dbReference>
<dbReference type="InterPro" id="IPR004826">
    <property type="entry name" value="bZIP_Maf"/>
</dbReference>
<organism evidence="14 15">
    <name type="scientific">Electrophorus voltai</name>
    <dbReference type="NCBI Taxonomy" id="2609070"/>
    <lineage>
        <taxon>Eukaryota</taxon>
        <taxon>Metazoa</taxon>
        <taxon>Chordata</taxon>
        <taxon>Craniata</taxon>
        <taxon>Vertebrata</taxon>
        <taxon>Euteleostomi</taxon>
        <taxon>Actinopterygii</taxon>
        <taxon>Neopterygii</taxon>
        <taxon>Teleostei</taxon>
        <taxon>Ostariophysi</taxon>
        <taxon>Gymnotiformes</taxon>
        <taxon>Gymnotoidei</taxon>
        <taxon>Gymnotidae</taxon>
        <taxon>Electrophorus</taxon>
    </lineage>
</organism>
<evidence type="ECO:0000259" key="13">
    <source>
        <dbReference type="PROSITE" id="PS50217"/>
    </source>
</evidence>
<feature type="region of interest" description="Disordered" evidence="11">
    <location>
        <begin position="836"/>
        <end position="896"/>
    </location>
</feature>
<keyword evidence="7" id="KW-0238">DNA-binding</keyword>
<evidence type="ECO:0000256" key="2">
    <source>
        <dbReference type="ARBA" id="ARBA00008157"/>
    </source>
</evidence>
<evidence type="ECO:0000256" key="4">
    <source>
        <dbReference type="ARBA" id="ARBA00022553"/>
    </source>
</evidence>